<sequence>MIQMANNFLTHSNRTLLHGAQYESNNEVTLNLEDCADLQERKLRQAIKEALRENDICSNDELSDVIAALKRLGVKTTKHFRLLKTEDLRSEGIPIVTARILMVQFGPASEAFPNVNKADGFWKTVSKFVESQNFPVLLSFLNDMIRTFCEAAKRNKDDKDAVNSCSC</sequence>
<proteinExistence type="predicted"/>
<comment type="caution">
    <text evidence="1">The sequence shown here is derived from an EMBL/GenBank/DDBJ whole genome shotgun (WGS) entry which is preliminary data.</text>
</comment>
<name>A0AAQ4EI15_AMBAM</name>
<keyword evidence="2" id="KW-1185">Reference proteome</keyword>
<dbReference type="AlphaFoldDB" id="A0AAQ4EI15"/>
<gene>
    <name evidence="1" type="ORF">V5799_011069</name>
</gene>
<dbReference type="EMBL" id="JARKHS020015443">
    <property type="protein sequence ID" value="KAK8774397.1"/>
    <property type="molecule type" value="Genomic_DNA"/>
</dbReference>
<accession>A0AAQ4EI15</accession>
<evidence type="ECO:0000313" key="2">
    <source>
        <dbReference type="Proteomes" id="UP001321473"/>
    </source>
</evidence>
<organism evidence="1 2">
    <name type="scientific">Amblyomma americanum</name>
    <name type="common">Lone star tick</name>
    <dbReference type="NCBI Taxonomy" id="6943"/>
    <lineage>
        <taxon>Eukaryota</taxon>
        <taxon>Metazoa</taxon>
        <taxon>Ecdysozoa</taxon>
        <taxon>Arthropoda</taxon>
        <taxon>Chelicerata</taxon>
        <taxon>Arachnida</taxon>
        <taxon>Acari</taxon>
        <taxon>Parasitiformes</taxon>
        <taxon>Ixodida</taxon>
        <taxon>Ixodoidea</taxon>
        <taxon>Ixodidae</taxon>
        <taxon>Amblyomminae</taxon>
        <taxon>Amblyomma</taxon>
    </lineage>
</organism>
<reference evidence="1 2" key="1">
    <citation type="journal article" date="2023" name="Arcadia Sci">
        <title>De novo assembly of a long-read Amblyomma americanum tick genome.</title>
        <authorList>
            <person name="Chou S."/>
            <person name="Poskanzer K.E."/>
            <person name="Rollins M."/>
            <person name="Thuy-Boun P.S."/>
        </authorList>
    </citation>
    <scope>NUCLEOTIDE SEQUENCE [LARGE SCALE GENOMIC DNA]</scope>
    <source>
        <strain evidence="1">F_SG_1</strain>
        <tissue evidence="1">Salivary glands</tissue>
    </source>
</reference>
<evidence type="ECO:0000313" key="1">
    <source>
        <dbReference type="EMBL" id="KAK8774397.1"/>
    </source>
</evidence>
<dbReference type="Proteomes" id="UP001321473">
    <property type="component" value="Unassembled WGS sequence"/>
</dbReference>
<protein>
    <submittedName>
        <fullName evidence="1">Uncharacterized protein</fullName>
    </submittedName>
</protein>